<accession>A0ABD0K062</accession>
<evidence type="ECO:0000313" key="3">
    <source>
        <dbReference type="Proteomes" id="UP001519460"/>
    </source>
</evidence>
<reference evidence="2 3" key="1">
    <citation type="journal article" date="2023" name="Sci. Data">
        <title>Genome assembly of the Korean intertidal mud-creeper Batillaria attramentaria.</title>
        <authorList>
            <person name="Patra A.K."/>
            <person name="Ho P.T."/>
            <person name="Jun S."/>
            <person name="Lee S.J."/>
            <person name="Kim Y."/>
            <person name="Won Y.J."/>
        </authorList>
    </citation>
    <scope>NUCLEOTIDE SEQUENCE [LARGE SCALE GENOMIC DNA]</scope>
    <source>
        <strain evidence="2">Wonlab-2016</strain>
    </source>
</reference>
<dbReference type="AlphaFoldDB" id="A0ABD0K062"/>
<name>A0ABD0K062_9CAEN</name>
<feature type="compositionally biased region" description="Basic and acidic residues" evidence="1">
    <location>
        <begin position="23"/>
        <end position="41"/>
    </location>
</feature>
<dbReference type="EMBL" id="JACVVK020000282">
    <property type="protein sequence ID" value="KAK7480443.1"/>
    <property type="molecule type" value="Genomic_DNA"/>
</dbReference>
<dbReference type="Proteomes" id="UP001519460">
    <property type="component" value="Unassembled WGS sequence"/>
</dbReference>
<feature type="region of interest" description="Disordered" evidence="1">
    <location>
        <begin position="22"/>
        <end position="57"/>
    </location>
</feature>
<evidence type="ECO:0000256" key="1">
    <source>
        <dbReference type="SAM" id="MobiDB-lite"/>
    </source>
</evidence>
<proteinExistence type="predicted"/>
<organism evidence="2 3">
    <name type="scientific">Batillaria attramentaria</name>
    <dbReference type="NCBI Taxonomy" id="370345"/>
    <lineage>
        <taxon>Eukaryota</taxon>
        <taxon>Metazoa</taxon>
        <taxon>Spiralia</taxon>
        <taxon>Lophotrochozoa</taxon>
        <taxon>Mollusca</taxon>
        <taxon>Gastropoda</taxon>
        <taxon>Caenogastropoda</taxon>
        <taxon>Sorbeoconcha</taxon>
        <taxon>Cerithioidea</taxon>
        <taxon>Batillariidae</taxon>
        <taxon>Batillaria</taxon>
    </lineage>
</organism>
<protein>
    <submittedName>
        <fullName evidence="2">Uncharacterized protein</fullName>
    </submittedName>
</protein>
<sequence>MASASLVRPKDHDVVSVCTVDSGIDKDPPDRVSLEEWRGETPAKANPADSDSITRPLGNSYRDLARRTVVAWSGEQQPSLVDLDNFDSWHRPSTILYCVFVLAPGRTPIVFTLFDNDNRETDCFAVAEKYTVRTCRFLKSKLVKHNIRFDFYILPVVLRLCDCSAAEFDKEVGRRWSIVDTPNSDNARQWFKGPVGLCEKQMKEIEQAARKGSHLTIRTRRRITNRRMTESPPA</sequence>
<evidence type="ECO:0000313" key="2">
    <source>
        <dbReference type="EMBL" id="KAK7480443.1"/>
    </source>
</evidence>
<gene>
    <name evidence="2" type="ORF">BaRGS_00028362</name>
</gene>
<keyword evidence="3" id="KW-1185">Reference proteome</keyword>
<comment type="caution">
    <text evidence="2">The sequence shown here is derived from an EMBL/GenBank/DDBJ whole genome shotgun (WGS) entry which is preliminary data.</text>
</comment>